<keyword evidence="4" id="KW-1185">Reference proteome</keyword>
<dbReference type="Proteomes" id="UP000199513">
    <property type="component" value="Unassembled WGS sequence"/>
</dbReference>
<accession>A0A1I2I6A4</accession>
<reference evidence="3 4" key="1">
    <citation type="submission" date="2016-10" db="EMBL/GenBank/DDBJ databases">
        <authorList>
            <person name="de Groot N.N."/>
        </authorList>
    </citation>
    <scope>NUCLEOTIDE SEQUENCE [LARGE SCALE GENOMIC DNA]</scope>
    <source>
        <strain>GEY</strain>
        <strain evidence="4">DSM 9560</strain>
    </source>
</reference>
<dbReference type="InterPro" id="IPR050216">
    <property type="entry name" value="LRR_domain-containing"/>
</dbReference>
<name>A0A1I2I6A4_9BACT</name>
<dbReference type="SMART" id="SM00369">
    <property type="entry name" value="LRR_TYP"/>
    <property type="match status" value="5"/>
</dbReference>
<dbReference type="Gene3D" id="1.25.40.10">
    <property type="entry name" value="Tetratricopeptide repeat domain"/>
    <property type="match status" value="1"/>
</dbReference>
<dbReference type="InterPro" id="IPR003591">
    <property type="entry name" value="Leu-rich_rpt_typical-subtyp"/>
</dbReference>
<dbReference type="InterPro" id="IPR001611">
    <property type="entry name" value="Leu-rich_rpt"/>
</dbReference>
<dbReference type="Gene3D" id="3.80.10.10">
    <property type="entry name" value="Ribonuclease Inhibitor"/>
    <property type="match status" value="1"/>
</dbReference>
<protein>
    <submittedName>
        <fullName evidence="3">Leucine rich repeat-containing protein</fullName>
    </submittedName>
</protein>
<dbReference type="GO" id="GO:0005737">
    <property type="term" value="C:cytoplasm"/>
    <property type="evidence" value="ECO:0007669"/>
    <property type="project" value="TreeGrafter"/>
</dbReference>
<dbReference type="EMBL" id="FONY01000029">
    <property type="protein sequence ID" value="SFF37999.1"/>
    <property type="molecule type" value="Genomic_DNA"/>
</dbReference>
<dbReference type="STRING" id="1003.SAMN04488541_102936"/>
<dbReference type="Pfam" id="PF13855">
    <property type="entry name" value="LRR_8"/>
    <property type="match status" value="1"/>
</dbReference>
<dbReference type="SUPFAM" id="SSF48452">
    <property type="entry name" value="TPR-like"/>
    <property type="match status" value="1"/>
</dbReference>
<evidence type="ECO:0000313" key="3">
    <source>
        <dbReference type="EMBL" id="SFF37999.1"/>
    </source>
</evidence>
<sequence>MRYFILISLLLFTSAFHQLKDAKSYYESGMKHLKSKQFLPAIADFTHAISINARFKEAYLQRAKAKLFLREETELISIKDIYSDLLKAKELGEKEAFYFLWKKARTECYTRKAQLTGKEEVYCLDYSRANLKRFPSQINHLTSLLSLHLNHNQISRIGYFPALENLITLDVDNNKLSYLPANIHQLSALVELNASFNQLKALPHTITQLKNLKALYLRGNKIERLPISISQLQSLEILDLSLNSLKKIPQGIENLKNLQVLYLFGNEIPEAEIERLKVKMPYTVIY</sequence>
<dbReference type="AlphaFoldDB" id="A0A1I2I6A4"/>
<evidence type="ECO:0000256" key="1">
    <source>
        <dbReference type="ARBA" id="ARBA00022614"/>
    </source>
</evidence>
<dbReference type="InterPro" id="IPR032675">
    <property type="entry name" value="LRR_dom_sf"/>
</dbReference>
<organism evidence="3 4">
    <name type="scientific">Thermoflexibacter ruber</name>
    <dbReference type="NCBI Taxonomy" id="1003"/>
    <lineage>
        <taxon>Bacteria</taxon>
        <taxon>Pseudomonadati</taxon>
        <taxon>Bacteroidota</taxon>
        <taxon>Cytophagia</taxon>
        <taxon>Cytophagales</taxon>
        <taxon>Thermoflexibacteraceae</taxon>
        <taxon>Thermoflexibacter</taxon>
    </lineage>
</organism>
<proteinExistence type="predicted"/>
<dbReference type="PANTHER" id="PTHR48051:SF1">
    <property type="entry name" value="RAS SUPPRESSOR PROTEIN 1"/>
    <property type="match status" value="1"/>
</dbReference>
<dbReference type="SMART" id="SM00364">
    <property type="entry name" value="LRR_BAC"/>
    <property type="match status" value="4"/>
</dbReference>
<dbReference type="PANTHER" id="PTHR48051">
    <property type="match status" value="1"/>
</dbReference>
<dbReference type="InterPro" id="IPR011990">
    <property type="entry name" value="TPR-like_helical_dom_sf"/>
</dbReference>
<evidence type="ECO:0000313" key="4">
    <source>
        <dbReference type="Proteomes" id="UP000199513"/>
    </source>
</evidence>
<keyword evidence="1" id="KW-0433">Leucine-rich repeat</keyword>
<evidence type="ECO:0000256" key="2">
    <source>
        <dbReference type="ARBA" id="ARBA00022737"/>
    </source>
</evidence>
<dbReference type="SMART" id="SM00365">
    <property type="entry name" value="LRR_SD22"/>
    <property type="match status" value="5"/>
</dbReference>
<gene>
    <name evidence="3" type="ORF">SAMN04488541_102936</name>
</gene>
<dbReference type="SUPFAM" id="SSF52058">
    <property type="entry name" value="L domain-like"/>
    <property type="match status" value="1"/>
</dbReference>
<dbReference type="PROSITE" id="PS51450">
    <property type="entry name" value="LRR"/>
    <property type="match status" value="3"/>
</dbReference>
<keyword evidence="2" id="KW-0677">Repeat</keyword>
<dbReference type="OrthoDB" id="9780183at2"/>